<dbReference type="SUPFAM" id="SSF55166">
    <property type="entry name" value="Hedgehog/DD-peptidase"/>
    <property type="match status" value="1"/>
</dbReference>
<keyword evidence="2 9" id="KW-0645">Protease</keyword>
<evidence type="ECO:0000256" key="6">
    <source>
        <dbReference type="ARBA" id="ARBA00022997"/>
    </source>
</evidence>
<keyword evidence="8" id="KW-0961">Cell wall biogenesis/degradation</keyword>
<feature type="region of interest" description="Disordered" evidence="10">
    <location>
        <begin position="32"/>
        <end position="58"/>
    </location>
</feature>
<feature type="binding site" evidence="9">
    <location>
        <position position="182"/>
    </location>
    <ligand>
        <name>Zn(2+)</name>
        <dbReference type="ChEBI" id="CHEBI:29105"/>
        <note>catalytic</note>
    </ligand>
</feature>
<dbReference type="PROSITE" id="PS51257">
    <property type="entry name" value="PROKAR_LIPOPROTEIN"/>
    <property type="match status" value="1"/>
</dbReference>
<comment type="cofactor">
    <cofactor evidence="9">
        <name>Zn(2+)</name>
        <dbReference type="ChEBI" id="CHEBI:29105"/>
    </cofactor>
    <text evidence="9">Binds 1 zinc ion per subunit.</text>
</comment>
<proteinExistence type="inferred from homology"/>
<keyword evidence="4 9" id="KW-0378">Hydrolase</keyword>
<feature type="site" description="Transition state stabilizer" evidence="9">
    <location>
        <position position="153"/>
    </location>
</feature>
<comment type="similarity">
    <text evidence="9">Belongs to the peptidase M15D family.</text>
</comment>
<keyword evidence="3 9" id="KW-0479">Metal-binding</keyword>
<comment type="catalytic activity">
    <reaction evidence="1 9">
        <text>D-alanyl-D-alanine + H2O = 2 D-alanine</text>
        <dbReference type="Rhea" id="RHEA:20661"/>
        <dbReference type="ChEBI" id="CHEBI:15377"/>
        <dbReference type="ChEBI" id="CHEBI:57416"/>
        <dbReference type="ChEBI" id="CHEBI:57822"/>
        <dbReference type="EC" id="3.4.13.22"/>
    </reaction>
</comment>
<protein>
    <recommendedName>
        <fullName evidence="9">D-alanyl-D-alanine dipeptidase</fullName>
        <shortName evidence="9">D-Ala-D-Ala dipeptidase</shortName>
        <ecNumber evidence="9">3.4.13.22</ecNumber>
    </recommendedName>
</protein>
<evidence type="ECO:0000256" key="4">
    <source>
        <dbReference type="ARBA" id="ARBA00022801"/>
    </source>
</evidence>
<dbReference type="EMBL" id="JARRAG010000002">
    <property type="protein sequence ID" value="MDG3007416.1"/>
    <property type="molecule type" value="Genomic_DNA"/>
</dbReference>
<dbReference type="Pfam" id="PF01427">
    <property type="entry name" value="Peptidase_M15"/>
    <property type="match status" value="1"/>
</dbReference>
<evidence type="ECO:0000256" key="5">
    <source>
        <dbReference type="ARBA" id="ARBA00022833"/>
    </source>
</evidence>
<organism evidence="11 12">
    <name type="scientific">Paludisphaera mucosa</name>
    <dbReference type="NCBI Taxonomy" id="3030827"/>
    <lineage>
        <taxon>Bacteria</taxon>
        <taxon>Pseudomonadati</taxon>
        <taxon>Planctomycetota</taxon>
        <taxon>Planctomycetia</taxon>
        <taxon>Isosphaerales</taxon>
        <taxon>Isosphaeraceae</taxon>
        <taxon>Paludisphaera</taxon>
    </lineage>
</organism>
<evidence type="ECO:0000256" key="9">
    <source>
        <dbReference type="HAMAP-Rule" id="MF_01924"/>
    </source>
</evidence>
<feature type="binding site" evidence="9">
    <location>
        <position position="189"/>
    </location>
    <ligand>
        <name>Zn(2+)</name>
        <dbReference type="ChEBI" id="CHEBI:29105"/>
        <note>catalytic</note>
    </ligand>
</feature>
<evidence type="ECO:0000256" key="10">
    <source>
        <dbReference type="SAM" id="MobiDB-lite"/>
    </source>
</evidence>
<dbReference type="HAMAP" id="MF_01924">
    <property type="entry name" value="A_A_dipeptidase"/>
    <property type="match status" value="1"/>
</dbReference>
<evidence type="ECO:0000256" key="8">
    <source>
        <dbReference type="ARBA" id="ARBA00023316"/>
    </source>
</evidence>
<feature type="active site" description="Proton donor/acceptor" evidence="9">
    <location>
        <position position="247"/>
    </location>
</feature>
<dbReference type="CDD" id="cd14840">
    <property type="entry name" value="D-Ala-D-Ala_dipeptidase_Aad"/>
    <property type="match status" value="1"/>
</dbReference>
<evidence type="ECO:0000256" key="2">
    <source>
        <dbReference type="ARBA" id="ARBA00022670"/>
    </source>
</evidence>
<evidence type="ECO:0000313" key="11">
    <source>
        <dbReference type="EMBL" id="MDG3007416.1"/>
    </source>
</evidence>
<evidence type="ECO:0000313" key="12">
    <source>
        <dbReference type="Proteomes" id="UP001216907"/>
    </source>
</evidence>
<accession>A0ABT6FIL2</accession>
<sequence>MNSSERDAGRRIARAVLLLSGGLAVGCARQEPAPPATVAADAEAPAKAEVDEPHQSFHIEPTRPIAEIRAEALAAEPPRETGEFERPDLVDLATLDPRIRLEIRYATADNFLGVPVYTTSRAFLQRPAAEALARAQARLAERGFGLLIYDGYRPWHVTKLFRVATPEKYHAFVADPAGGSRHNRGCAVDLTLYDLKSSAPLDMPTGYDDFSARAYSDSPDATPTQAANRAILRQALEAEGFLHLPEEWWHYDYRDWRRYPIQNVAFEKLGAQD</sequence>
<dbReference type="InterPro" id="IPR000755">
    <property type="entry name" value="A_A_dipeptidase"/>
</dbReference>
<dbReference type="RefSeq" id="WP_277863696.1">
    <property type="nucleotide sequence ID" value="NZ_JARRAG010000002.1"/>
</dbReference>
<feature type="compositionally biased region" description="Basic and acidic residues" evidence="10">
    <location>
        <begin position="44"/>
        <end position="58"/>
    </location>
</feature>
<comment type="caution">
    <text evidence="11">The sequence shown here is derived from an EMBL/GenBank/DDBJ whole genome shotgun (WGS) entry which is preliminary data.</text>
</comment>
<dbReference type="Proteomes" id="UP001216907">
    <property type="component" value="Unassembled WGS sequence"/>
</dbReference>
<gene>
    <name evidence="11" type="ORF">PZE19_26945</name>
</gene>
<comment type="function">
    <text evidence="9">Catalyzes hydrolysis of the D-alanyl-D-alanine dipeptide.</text>
</comment>
<keyword evidence="7 9" id="KW-0482">Metalloprotease</keyword>
<keyword evidence="5 9" id="KW-0862">Zinc</keyword>
<dbReference type="Gene3D" id="3.30.1380.10">
    <property type="match status" value="1"/>
</dbReference>
<dbReference type="PANTHER" id="PTHR43126">
    <property type="entry name" value="D-ALANYL-D-ALANINE DIPEPTIDASE"/>
    <property type="match status" value="1"/>
</dbReference>
<dbReference type="PANTHER" id="PTHR43126:SF1">
    <property type="entry name" value="D-ALANYL-D-ALANINE DIPEPTIDASE"/>
    <property type="match status" value="1"/>
</dbReference>
<name>A0ABT6FIL2_9BACT</name>
<evidence type="ECO:0000256" key="1">
    <source>
        <dbReference type="ARBA" id="ARBA00001362"/>
    </source>
</evidence>
<keyword evidence="12" id="KW-1185">Reference proteome</keyword>
<evidence type="ECO:0000256" key="7">
    <source>
        <dbReference type="ARBA" id="ARBA00023049"/>
    </source>
</evidence>
<reference evidence="11 12" key="1">
    <citation type="submission" date="2023-03" db="EMBL/GenBank/DDBJ databases">
        <title>Paludisphaera mucosa sp. nov. a novel planctomycete from northern fen.</title>
        <authorList>
            <person name="Ivanova A."/>
        </authorList>
    </citation>
    <scope>NUCLEOTIDE SEQUENCE [LARGE SCALE GENOMIC DNA]</scope>
    <source>
        <strain evidence="11 12">Pla2</strain>
    </source>
</reference>
<feature type="binding site" evidence="9">
    <location>
        <position position="250"/>
    </location>
    <ligand>
        <name>Zn(2+)</name>
        <dbReference type="ChEBI" id="CHEBI:29105"/>
        <note>catalytic</note>
    </ligand>
</feature>
<dbReference type="InterPro" id="IPR009045">
    <property type="entry name" value="Zn_M74/Hedgehog-like"/>
</dbReference>
<evidence type="ECO:0000256" key="3">
    <source>
        <dbReference type="ARBA" id="ARBA00022723"/>
    </source>
</evidence>
<keyword evidence="6 9" id="KW-0224">Dipeptidase</keyword>
<dbReference type="EC" id="3.4.13.22" evidence="9"/>